<evidence type="ECO:0000259" key="3">
    <source>
        <dbReference type="SMART" id="SM00093"/>
    </source>
</evidence>
<feature type="compositionally biased region" description="Polar residues" evidence="2">
    <location>
        <begin position="239"/>
        <end position="277"/>
    </location>
</feature>
<dbReference type="Gene3D" id="2.30.39.10">
    <property type="entry name" value="Alpha-1-antitrypsin, domain 1"/>
    <property type="match status" value="1"/>
</dbReference>
<feature type="compositionally biased region" description="Low complexity" evidence="2">
    <location>
        <begin position="180"/>
        <end position="189"/>
    </location>
</feature>
<evidence type="ECO:0000313" key="4">
    <source>
        <dbReference type="EMBL" id="CAH1401876.1"/>
    </source>
</evidence>
<dbReference type="InterPro" id="IPR036186">
    <property type="entry name" value="Serpin_sf"/>
</dbReference>
<dbReference type="InterPro" id="IPR000215">
    <property type="entry name" value="Serpin_fam"/>
</dbReference>
<proteinExistence type="inferred from homology"/>
<evidence type="ECO:0000256" key="2">
    <source>
        <dbReference type="SAM" id="MobiDB-lite"/>
    </source>
</evidence>
<keyword evidence="5" id="KW-1185">Reference proteome</keyword>
<gene>
    <name evidence="4" type="ORF">NEZAVI_LOCUS10816</name>
</gene>
<feature type="compositionally biased region" description="Polar residues" evidence="2">
    <location>
        <begin position="23"/>
        <end position="38"/>
    </location>
</feature>
<feature type="region of interest" description="Disordered" evidence="2">
    <location>
        <begin position="163"/>
        <end position="189"/>
    </location>
</feature>
<dbReference type="GO" id="GO:0005615">
    <property type="term" value="C:extracellular space"/>
    <property type="evidence" value="ECO:0007669"/>
    <property type="project" value="InterPro"/>
</dbReference>
<sequence length="542" mass="59660">MVPSITPLIENRDITIPDDQEAEQTSKASLTEPTTAKIETNDEETQPTGEVSKPGSTIPTTTDSITADGNNQQTEEVISVRENETQKTEETPKVTTDVANTQSEETQTTPNVQTSISSQTETRTAGTISEASTLETTVADIGEVDERFGIIETEVPTTEPLTQKTEITSVSTNSPSTSQTVTDNVPETTTTPLSVTMISQVTNEHKAESEATIVTSVPQPTETSASKGTEVVVNEATPDLTSAAQSEGTNTESQFPTEASTTLPQSTLTESVGTTSASTIPPSTNTETETTNEISTQHTTSEANGTPHDNEIARKRRALQRSKEHFQENREGISNWVPRYHDPRWMYHAPLENWFFSYFGFEKVPVITYTAYLPFAYIDDLATSALQVPLDDSRYYMLILLPQKRYALENLLISLQWCPIRAIINQLKLTAVFATVPVFNIVKHVNLVPALAKLGILSVFNPSTADLSAMSSEKGIFVRTIEQVVTVSLRRYMANQRVLDVQPDEVEHQFIANHPFAYFVIDKETDVVLMTGTIVNPIAYNQ</sequence>
<dbReference type="SMART" id="SM00093">
    <property type="entry name" value="SERPIN"/>
    <property type="match status" value="1"/>
</dbReference>
<feature type="domain" description="Serpin" evidence="3">
    <location>
        <begin position="199"/>
        <end position="537"/>
    </location>
</feature>
<feature type="compositionally biased region" description="Polar residues" evidence="2">
    <location>
        <begin position="163"/>
        <end position="179"/>
    </location>
</feature>
<feature type="compositionally biased region" description="Basic and acidic residues" evidence="2">
    <location>
        <begin position="78"/>
        <end position="92"/>
    </location>
</feature>
<evidence type="ECO:0000256" key="1">
    <source>
        <dbReference type="RuleBase" id="RU000411"/>
    </source>
</evidence>
<feature type="region of interest" description="Disordered" evidence="2">
    <location>
        <begin position="1"/>
        <end position="127"/>
    </location>
</feature>
<evidence type="ECO:0000313" key="5">
    <source>
        <dbReference type="Proteomes" id="UP001152798"/>
    </source>
</evidence>
<feature type="compositionally biased region" description="Polar residues" evidence="2">
    <location>
        <begin position="212"/>
        <end position="227"/>
    </location>
</feature>
<dbReference type="OrthoDB" id="8179360at2759"/>
<feature type="compositionally biased region" description="Low complexity" evidence="2">
    <location>
        <begin position="278"/>
        <end position="296"/>
    </location>
</feature>
<dbReference type="AlphaFoldDB" id="A0A9P0MSQ6"/>
<dbReference type="Pfam" id="PF00079">
    <property type="entry name" value="Serpin"/>
    <property type="match status" value="1"/>
</dbReference>
<reference evidence="4" key="1">
    <citation type="submission" date="2022-01" db="EMBL/GenBank/DDBJ databases">
        <authorList>
            <person name="King R."/>
        </authorList>
    </citation>
    <scope>NUCLEOTIDE SEQUENCE</scope>
</reference>
<feature type="region of interest" description="Disordered" evidence="2">
    <location>
        <begin position="206"/>
        <end position="311"/>
    </location>
</feature>
<dbReference type="InterPro" id="IPR042185">
    <property type="entry name" value="Serpin_sf_2"/>
</dbReference>
<dbReference type="GO" id="GO:0004867">
    <property type="term" value="F:serine-type endopeptidase inhibitor activity"/>
    <property type="evidence" value="ECO:0007669"/>
    <property type="project" value="InterPro"/>
</dbReference>
<protein>
    <recommendedName>
        <fullName evidence="3">Serpin domain-containing protein</fullName>
    </recommendedName>
</protein>
<dbReference type="PANTHER" id="PTHR11461">
    <property type="entry name" value="SERINE PROTEASE INHIBITOR, SERPIN"/>
    <property type="match status" value="1"/>
</dbReference>
<dbReference type="PANTHER" id="PTHR11461:SF130">
    <property type="entry name" value="SERPIN 85F"/>
    <property type="match status" value="1"/>
</dbReference>
<name>A0A9P0MSQ6_NEZVI</name>
<dbReference type="InterPro" id="IPR023796">
    <property type="entry name" value="Serpin_dom"/>
</dbReference>
<accession>A0A9P0MSQ6</accession>
<feature type="compositionally biased region" description="Polar residues" evidence="2">
    <location>
        <begin position="93"/>
        <end position="127"/>
    </location>
</feature>
<dbReference type="SUPFAM" id="SSF56574">
    <property type="entry name" value="Serpins"/>
    <property type="match status" value="1"/>
</dbReference>
<dbReference type="Proteomes" id="UP001152798">
    <property type="component" value="Chromosome 5"/>
</dbReference>
<organism evidence="4 5">
    <name type="scientific">Nezara viridula</name>
    <name type="common">Southern green stink bug</name>
    <name type="synonym">Cimex viridulus</name>
    <dbReference type="NCBI Taxonomy" id="85310"/>
    <lineage>
        <taxon>Eukaryota</taxon>
        <taxon>Metazoa</taxon>
        <taxon>Ecdysozoa</taxon>
        <taxon>Arthropoda</taxon>
        <taxon>Hexapoda</taxon>
        <taxon>Insecta</taxon>
        <taxon>Pterygota</taxon>
        <taxon>Neoptera</taxon>
        <taxon>Paraneoptera</taxon>
        <taxon>Hemiptera</taxon>
        <taxon>Heteroptera</taxon>
        <taxon>Panheteroptera</taxon>
        <taxon>Pentatomomorpha</taxon>
        <taxon>Pentatomoidea</taxon>
        <taxon>Pentatomidae</taxon>
        <taxon>Pentatominae</taxon>
        <taxon>Nezara</taxon>
    </lineage>
</organism>
<feature type="compositionally biased region" description="Polar residues" evidence="2">
    <location>
        <begin position="46"/>
        <end position="76"/>
    </location>
</feature>
<dbReference type="EMBL" id="OV725081">
    <property type="protein sequence ID" value="CAH1401876.1"/>
    <property type="molecule type" value="Genomic_DNA"/>
</dbReference>
<comment type="similarity">
    <text evidence="1">Belongs to the serpin family.</text>
</comment>